<comment type="caution">
    <text evidence="1">The sequence shown here is derived from an EMBL/GenBank/DDBJ whole genome shotgun (WGS) entry which is preliminary data.</text>
</comment>
<keyword evidence="2" id="KW-1185">Reference proteome</keyword>
<protein>
    <submittedName>
        <fullName evidence="1">Uncharacterized protein</fullName>
    </submittedName>
</protein>
<dbReference type="Proteomes" id="UP000244722">
    <property type="component" value="Unassembled WGS sequence"/>
</dbReference>
<reference evidence="1 2" key="1">
    <citation type="submission" date="2017-04" db="EMBL/GenBank/DDBJ databases">
        <title>Draft genome sequence of Tuber borchii Vittad., a whitish edible truffle.</title>
        <authorList>
            <consortium name="DOE Joint Genome Institute"/>
            <person name="Murat C."/>
            <person name="Kuo A."/>
            <person name="Barry K.W."/>
            <person name="Clum A."/>
            <person name="Dockter R.B."/>
            <person name="Fauchery L."/>
            <person name="Iotti M."/>
            <person name="Kohler A."/>
            <person name="Labutti K."/>
            <person name="Lindquist E.A."/>
            <person name="Lipzen A."/>
            <person name="Ohm R.A."/>
            <person name="Wang M."/>
            <person name="Grigoriev I.V."/>
            <person name="Zambonelli A."/>
            <person name="Martin F.M."/>
        </authorList>
    </citation>
    <scope>NUCLEOTIDE SEQUENCE [LARGE SCALE GENOMIC DNA]</scope>
    <source>
        <strain evidence="1 2">Tbo3840</strain>
    </source>
</reference>
<evidence type="ECO:0000313" key="2">
    <source>
        <dbReference type="Proteomes" id="UP000244722"/>
    </source>
</evidence>
<proteinExistence type="predicted"/>
<dbReference type="AlphaFoldDB" id="A0A2T7A543"/>
<dbReference type="STRING" id="42251.A0A2T7A543"/>
<evidence type="ECO:0000313" key="1">
    <source>
        <dbReference type="EMBL" id="PUU82785.1"/>
    </source>
</evidence>
<accession>A0A2T7A543</accession>
<dbReference type="EMBL" id="NESQ01000022">
    <property type="protein sequence ID" value="PUU82785.1"/>
    <property type="molecule type" value="Genomic_DNA"/>
</dbReference>
<gene>
    <name evidence="1" type="ORF">B9Z19DRAFT_1061551</name>
</gene>
<dbReference type="OrthoDB" id="76567at2759"/>
<sequence>MAQEILQTIAKALETHEPQFLVFSELDRDVASQVLAHLEQPKYNFYKSGFRLHYSAPDRYLRLVLSTEIHGSAASWMRSEVATWFGDGRLDVATLYKILGWKTTYENFSGEYATSKKTPDLAWTPCINSLHNDYPSVVLESGPSESNTQLMRDSLVWLQGTDGAVKSVFPILEDNRPDPYITIDEFFSGSPPAGLDPEEQLPLGLRRLRGLFKGTIQQSGHLTA</sequence>
<name>A0A2T7A543_TUBBO</name>
<organism evidence="1 2">
    <name type="scientific">Tuber borchii</name>
    <name type="common">White truffle</name>
    <dbReference type="NCBI Taxonomy" id="42251"/>
    <lineage>
        <taxon>Eukaryota</taxon>
        <taxon>Fungi</taxon>
        <taxon>Dikarya</taxon>
        <taxon>Ascomycota</taxon>
        <taxon>Pezizomycotina</taxon>
        <taxon>Pezizomycetes</taxon>
        <taxon>Pezizales</taxon>
        <taxon>Tuberaceae</taxon>
        <taxon>Tuber</taxon>
    </lineage>
</organism>